<dbReference type="PANTHER" id="PTHR10837">
    <property type="entry name" value="PEPTIDYLARGININE DEIMINASE"/>
    <property type="match status" value="1"/>
</dbReference>
<reference evidence="3 4" key="1">
    <citation type="journal article" date="2019" name="J. Ind. Microbiol. Biotechnol.">
        <title>The complete genomic sequence of Streptomyces spectabilis NRRL-2792 and identification of secondary metabolite biosynthetic gene clusters.</title>
        <authorList>
            <person name="Sinha A."/>
            <person name="Phillips-Salemka S."/>
            <person name="Niraula T.A."/>
            <person name="Short K.A."/>
            <person name="Niraula N.P."/>
        </authorList>
    </citation>
    <scope>NUCLEOTIDE SEQUENCE [LARGE SCALE GENOMIC DNA]</scope>
    <source>
        <strain evidence="3 4">NRRL 2792</strain>
    </source>
</reference>
<evidence type="ECO:0000256" key="1">
    <source>
        <dbReference type="SAM" id="MobiDB-lite"/>
    </source>
</evidence>
<organism evidence="3 4">
    <name type="scientific">Streptomyces spectabilis</name>
    <dbReference type="NCBI Taxonomy" id="68270"/>
    <lineage>
        <taxon>Bacteria</taxon>
        <taxon>Bacillati</taxon>
        <taxon>Actinomycetota</taxon>
        <taxon>Actinomycetes</taxon>
        <taxon>Kitasatosporales</taxon>
        <taxon>Streptomycetaceae</taxon>
        <taxon>Streptomyces</taxon>
    </lineage>
</organism>
<dbReference type="Proteomes" id="UP000316806">
    <property type="component" value="Chromosome"/>
</dbReference>
<dbReference type="EMBL" id="CP040916">
    <property type="protein sequence ID" value="QDQ10054.1"/>
    <property type="molecule type" value="Genomic_DNA"/>
</dbReference>
<dbReference type="PANTHER" id="PTHR10837:SF8">
    <property type="entry name" value="PROTEIN-ARGININE DEIMINASE"/>
    <property type="match status" value="1"/>
</dbReference>
<accession>A0A516R323</accession>
<dbReference type="Gene3D" id="3.75.10.10">
    <property type="entry name" value="L-arginine/glycine Amidinotransferase, Chain A"/>
    <property type="match status" value="1"/>
</dbReference>
<dbReference type="GO" id="GO:0005509">
    <property type="term" value="F:calcium ion binding"/>
    <property type="evidence" value="ECO:0007669"/>
    <property type="project" value="InterPro"/>
</dbReference>
<dbReference type="GO" id="GO:0004668">
    <property type="term" value="F:protein-arginine deiminase activity"/>
    <property type="evidence" value="ECO:0007669"/>
    <property type="project" value="InterPro"/>
</dbReference>
<dbReference type="AlphaFoldDB" id="A0A516R323"/>
<dbReference type="GO" id="GO:0005737">
    <property type="term" value="C:cytoplasm"/>
    <property type="evidence" value="ECO:0007669"/>
    <property type="project" value="InterPro"/>
</dbReference>
<feature type="domain" description="Protein-arginine deiminase C-terminal" evidence="2">
    <location>
        <begin position="208"/>
        <end position="612"/>
    </location>
</feature>
<gene>
    <name evidence="3" type="ORF">FH965_05355</name>
</gene>
<dbReference type="InterPro" id="IPR004303">
    <property type="entry name" value="PAD"/>
</dbReference>
<feature type="compositionally biased region" description="Gly residues" evidence="1">
    <location>
        <begin position="1"/>
        <end position="14"/>
    </location>
</feature>
<dbReference type="SUPFAM" id="SSF55909">
    <property type="entry name" value="Pentein"/>
    <property type="match status" value="1"/>
</dbReference>
<proteinExistence type="predicted"/>
<evidence type="ECO:0000313" key="3">
    <source>
        <dbReference type="EMBL" id="QDQ10054.1"/>
    </source>
</evidence>
<dbReference type="Pfam" id="PF03068">
    <property type="entry name" value="PAD"/>
    <property type="match status" value="1"/>
</dbReference>
<evidence type="ECO:0000259" key="2">
    <source>
        <dbReference type="Pfam" id="PF03068"/>
    </source>
</evidence>
<name>A0A516R323_STRST</name>
<protein>
    <recommendedName>
        <fullName evidence="2">Protein-arginine deiminase C-terminal domain-containing protein</fullName>
    </recommendedName>
</protein>
<dbReference type="RefSeq" id="WP_144001678.1">
    <property type="nucleotide sequence ID" value="NZ_CP040916.1"/>
</dbReference>
<dbReference type="InterPro" id="IPR013530">
    <property type="entry name" value="PAD_C"/>
</dbReference>
<feature type="region of interest" description="Disordered" evidence="1">
    <location>
        <begin position="1"/>
        <end position="27"/>
    </location>
</feature>
<evidence type="ECO:0000313" key="4">
    <source>
        <dbReference type="Proteomes" id="UP000316806"/>
    </source>
</evidence>
<sequence>MGGCTTGGARGGGTRPSRAGGDGHGTRRRAAFGAAGCAVIVAALLLPAHAGAVPPPAPALDAPEGTALLPNLDDDTRRCRLRPGDLDRLDVAVDRRLAACHDAADEVVNGAEDLKDLTPVRVRPTRVGVAAGGRVSVPAAQRPYVRIFVERDGRYVPLDGEGRLTAREMRQGARLAVEGRDIVRDTRRWDGRVDLTLTVAGAEPRHATLTLRMTPVLLQHDLQRARHVFAAAPGPGAPDSGQPAEVPVHTRPPGQWREFADSLRAATRAAGLPDRELRFQAGSSRWWRDIWRQDIVEPGYVSKPTPGGTPHTLRVLLRSPNHWKSADGREESLRRAGRLLFRDLRGPGVGVVQQYTTRRGPGVDELLNFTGNFESLPPYPGHPRGRIVYGATERRHPDPSFTRMLRAQRQQEPVVLDTSWLIAGHADETVHVVRAGNARGWTLAVSDPRLALGLLREARRAGAGGQRLFADTVAPDKPTVDEFLRYEAAEGDNADAARHIDGQLKVLLHETGLRADELVRLPVLYSRAGAGSGGPRRHIAFSPALANGLSLTARDYAAPVPHGPRVRGRDLFRDAAERALTASGVRVRWVENFSWAHLSLGEVHCATNALREIGPPPAR</sequence>